<dbReference type="EMBL" id="CAADFF010000087">
    <property type="protein sequence ID" value="VFJ96606.1"/>
    <property type="molecule type" value="Genomic_DNA"/>
</dbReference>
<dbReference type="GO" id="GO:0007165">
    <property type="term" value="P:signal transduction"/>
    <property type="evidence" value="ECO:0007669"/>
    <property type="project" value="InterPro"/>
</dbReference>
<dbReference type="SUPFAM" id="SSF52200">
    <property type="entry name" value="Toll/Interleukin receptor TIR domain"/>
    <property type="match status" value="1"/>
</dbReference>
<feature type="domain" description="TIR" evidence="1">
    <location>
        <begin position="4"/>
        <end position="131"/>
    </location>
</feature>
<proteinExistence type="predicted"/>
<dbReference type="InterPro" id="IPR035897">
    <property type="entry name" value="Toll_tir_struct_dom_sf"/>
</dbReference>
<accession>A0A450UVQ1</accession>
<dbReference type="InterPro" id="IPR000157">
    <property type="entry name" value="TIR_dom"/>
</dbReference>
<organism evidence="2">
    <name type="scientific">Candidatus Kentrum sp. LFY</name>
    <dbReference type="NCBI Taxonomy" id="2126342"/>
    <lineage>
        <taxon>Bacteria</taxon>
        <taxon>Pseudomonadati</taxon>
        <taxon>Pseudomonadota</taxon>
        <taxon>Gammaproteobacteria</taxon>
        <taxon>Candidatus Kentrum</taxon>
    </lineage>
</organism>
<reference evidence="2" key="1">
    <citation type="submission" date="2019-02" db="EMBL/GenBank/DDBJ databases">
        <authorList>
            <person name="Gruber-Vodicka R. H."/>
            <person name="Seah K. B. B."/>
        </authorList>
    </citation>
    <scope>NUCLEOTIDE SEQUENCE</scope>
    <source>
        <strain evidence="2">BECK_M7</strain>
    </source>
</reference>
<dbReference type="AlphaFoldDB" id="A0A450UVQ1"/>
<protein>
    <submittedName>
        <fullName evidence="2">TIR domain-containing protein</fullName>
    </submittedName>
</protein>
<dbReference type="Pfam" id="PF13676">
    <property type="entry name" value="TIR_2"/>
    <property type="match status" value="1"/>
</dbReference>
<name>A0A450UVQ1_9GAMM</name>
<dbReference type="SMART" id="SM00255">
    <property type="entry name" value="TIR"/>
    <property type="match status" value="1"/>
</dbReference>
<evidence type="ECO:0000259" key="1">
    <source>
        <dbReference type="PROSITE" id="PS50104"/>
    </source>
</evidence>
<dbReference type="Gene3D" id="3.40.50.10140">
    <property type="entry name" value="Toll/interleukin-1 receptor homology (TIR) domain"/>
    <property type="match status" value="1"/>
</dbReference>
<gene>
    <name evidence="2" type="ORF">BECKLFY1418B_GA0070995_10876</name>
</gene>
<sequence length="134" mass="15265">MSEKHYDVFLSYSPKDRPWVSEFASVLKTDGVKAWFDADIAPGECWQDKIQDALRESGTLVMVLSRNNLESPWMFFELGAAVAGKKRIIPVLPYDMDIAQIPEALWKFQPLRESSPQEAGKRVAEVIKQDHGRL</sequence>
<evidence type="ECO:0000313" key="2">
    <source>
        <dbReference type="EMBL" id="VFJ96606.1"/>
    </source>
</evidence>
<dbReference type="PROSITE" id="PS50104">
    <property type="entry name" value="TIR"/>
    <property type="match status" value="1"/>
</dbReference>